<organism evidence="2 3">
    <name type="scientific">Actinotalea ferrariae CF5-4</name>
    <dbReference type="NCBI Taxonomy" id="948458"/>
    <lineage>
        <taxon>Bacteria</taxon>
        <taxon>Bacillati</taxon>
        <taxon>Actinomycetota</taxon>
        <taxon>Actinomycetes</taxon>
        <taxon>Micrococcales</taxon>
        <taxon>Cellulomonadaceae</taxon>
        <taxon>Actinotalea</taxon>
    </lineage>
</organism>
<dbReference type="EMBL" id="AXCW01000190">
    <property type="protein sequence ID" value="EYR62679.1"/>
    <property type="molecule type" value="Genomic_DNA"/>
</dbReference>
<dbReference type="GO" id="GO:0016746">
    <property type="term" value="F:acyltransferase activity"/>
    <property type="evidence" value="ECO:0007669"/>
    <property type="project" value="InterPro"/>
</dbReference>
<dbReference type="GO" id="GO:0045254">
    <property type="term" value="C:pyruvate dehydrogenase complex"/>
    <property type="evidence" value="ECO:0007669"/>
    <property type="project" value="InterPro"/>
</dbReference>
<protein>
    <submittedName>
        <fullName evidence="2">Dihydrolipoyllysine acetyltransferase</fullName>
    </submittedName>
</protein>
<accession>A0A021VNB0</accession>
<dbReference type="Proteomes" id="UP000019753">
    <property type="component" value="Unassembled WGS sequence"/>
</dbReference>
<sequence length="221" mass="23602">MPHTPMRRAIARRLTESKATVPHFYVVAEPRVDALLELRRQVNESGDLRVSVNDLVVKAVAAAYRAVPEANVQWTQDEMVVLDGVDVAIAVATDGGLLTPVLRGVDRLPVSEVSRHTKDLVERARAGRLKQSELEGGSITVSNLGMYGTPEFSAILNPPQSAILAVGAATQQPVVVDGTLAVGTVMRCVLSADHRAVDGALAARWAAAFTRAVENPLTILV</sequence>
<feature type="domain" description="2-oxoacid dehydrogenase acyltransferase catalytic" evidence="1">
    <location>
        <begin position="2"/>
        <end position="220"/>
    </location>
</feature>
<dbReference type="PANTHER" id="PTHR23151:SF90">
    <property type="entry name" value="DIHYDROLIPOYLLYSINE-RESIDUE ACETYLTRANSFERASE COMPONENT OF PYRUVATE DEHYDROGENASE COMPLEX, MITOCHONDRIAL-RELATED"/>
    <property type="match status" value="1"/>
</dbReference>
<dbReference type="AlphaFoldDB" id="A0A021VNB0"/>
<evidence type="ECO:0000313" key="3">
    <source>
        <dbReference type="Proteomes" id="UP000019753"/>
    </source>
</evidence>
<keyword evidence="3" id="KW-1185">Reference proteome</keyword>
<dbReference type="PANTHER" id="PTHR23151">
    <property type="entry name" value="DIHYDROLIPOAMIDE ACETYL/SUCCINYL-TRANSFERASE-RELATED"/>
    <property type="match status" value="1"/>
</dbReference>
<dbReference type="GO" id="GO:0006086">
    <property type="term" value="P:pyruvate decarboxylation to acetyl-CoA"/>
    <property type="evidence" value="ECO:0007669"/>
    <property type="project" value="InterPro"/>
</dbReference>
<keyword evidence="2" id="KW-0808">Transferase</keyword>
<dbReference type="SUPFAM" id="SSF52777">
    <property type="entry name" value="CoA-dependent acyltransferases"/>
    <property type="match status" value="1"/>
</dbReference>
<dbReference type="InterPro" id="IPR001078">
    <property type="entry name" value="2-oxoacid_DH_actylTfrase"/>
</dbReference>
<dbReference type="InterPro" id="IPR045257">
    <property type="entry name" value="E2/Pdx1"/>
</dbReference>
<name>A0A021VNB0_9CELL</name>
<dbReference type="Gene3D" id="3.30.559.10">
    <property type="entry name" value="Chloramphenicol acetyltransferase-like domain"/>
    <property type="match status" value="1"/>
</dbReference>
<gene>
    <name evidence="2" type="ORF">N866_06300</name>
</gene>
<dbReference type="Pfam" id="PF00198">
    <property type="entry name" value="2-oxoacid_dh"/>
    <property type="match status" value="1"/>
</dbReference>
<evidence type="ECO:0000259" key="1">
    <source>
        <dbReference type="Pfam" id="PF00198"/>
    </source>
</evidence>
<dbReference type="InterPro" id="IPR023213">
    <property type="entry name" value="CAT-like_dom_sf"/>
</dbReference>
<proteinExistence type="predicted"/>
<comment type="caution">
    <text evidence="2">The sequence shown here is derived from an EMBL/GenBank/DDBJ whole genome shotgun (WGS) entry which is preliminary data.</text>
</comment>
<reference evidence="2 3" key="1">
    <citation type="submission" date="2014-01" db="EMBL/GenBank/DDBJ databases">
        <title>Actinotalea ferrariae CF5-4.</title>
        <authorList>
            <person name="Chen F."/>
            <person name="Li Y."/>
            <person name="Wang G."/>
        </authorList>
    </citation>
    <scope>NUCLEOTIDE SEQUENCE [LARGE SCALE GENOMIC DNA]</scope>
    <source>
        <strain evidence="2 3">CF5-4</strain>
    </source>
</reference>
<evidence type="ECO:0000313" key="2">
    <source>
        <dbReference type="EMBL" id="EYR62679.1"/>
    </source>
</evidence>